<proteinExistence type="predicted"/>
<gene>
    <name evidence="2" type="ORF">PoB_007552900</name>
</gene>
<feature type="compositionally biased region" description="Polar residues" evidence="1">
    <location>
        <begin position="310"/>
        <end position="319"/>
    </location>
</feature>
<evidence type="ECO:0000313" key="2">
    <source>
        <dbReference type="EMBL" id="GFO49024.1"/>
    </source>
</evidence>
<protein>
    <submittedName>
        <fullName evidence="2">Transport protein sec16a</fullName>
    </submittedName>
</protein>
<organism evidence="2 3">
    <name type="scientific">Plakobranchus ocellatus</name>
    <dbReference type="NCBI Taxonomy" id="259542"/>
    <lineage>
        <taxon>Eukaryota</taxon>
        <taxon>Metazoa</taxon>
        <taxon>Spiralia</taxon>
        <taxon>Lophotrochozoa</taxon>
        <taxon>Mollusca</taxon>
        <taxon>Gastropoda</taxon>
        <taxon>Heterobranchia</taxon>
        <taxon>Euthyneura</taxon>
        <taxon>Panpulmonata</taxon>
        <taxon>Sacoglossa</taxon>
        <taxon>Placobranchoidea</taxon>
        <taxon>Plakobranchidae</taxon>
        <taxon>Plakobranchus</taxon>
    </lineage>
</organism>
<keyword evidence="3" id="KW-1185">Reference proteome</keyword>
<evidence type="ECO:0000256" key="1">
    <source>
        <dbReference type="SAM" id="MobiDB-lite"/>
    </source>
</evidence>
<reference evidence="2 3" key="1">
    <citation type="journal article" date="2021" name="Elife">
        <title>Chloroplast acquisition without the gene transfer in kleptoplastic sea slugs, Plakobranchus ocellatus.</title>
        <authorList>
            <person name="Maeda T."/>
            <person name="Takahashi S."/>
            <person name="Yoshida T."/>
            <person name="Shimamura S."/>
            <person name="Takaki Y."/>
            <person name="Nagai Y."/>
            <person name="Toyoda A."/>
            <person name="Suzuki Y."/>
            <person name="Arimoto A."/>
            <person name="Ishii H."/>
            <person name="Satoh N."/>
            <person name="Nishiyama T."/>
            <person name="Hasebe M."/>
            <person name="Maruyama T."/>
            <person name="Minagawa J."/>
            <person name="Obokata J."/>
            <person name="Shigenobu S."/>
        </authorList>
    </citation>
    <scope>NUCLEOTIDE SEQUENCE [LARGE SCALE GENOMIC DNA]</scope>
</reference>
<name>A0AAV4DY81_9GAST</name>
<feature type="compositionally biased region" description="Polar residues" evidence="1">
    <location>
        <begin position="266"/>
        <end position="282"/>
    </location>
</feature>
<feature type="region of interest" description="Disordered" evidence="1">
    <location>
        <begin position="215"/>
        <end position="412"/>
    </location>
</feature>
<sequence>MDEGRLRAVRKSQRLHRKFAHAINDTIRNRQEYYQSCLSREEQEARARLVSKVIGMRRTVVRNRVLLQCLNVHRKNHPDRAHTEPLLGKYGGRPIDSFTRDIDQKLAWYHPRLRRLRKVDRIKQSCLKHGDILSEDTIREKMSEFFTNNLDLLSPRHHDGTDSSHQNGDNNDRNDHNDDDDDFNIRNFPNPLGAANIRLRLHPFGNMVDFNTTKSSNSLQARRNIINKSTVKQNKTAGETDNVGYRYRSLPAPSALKKQSKDNGTKTETPTHTAKLETSSSPSREDQSPRLSKYAKPLPPIVSKDVEVNSPGTSISGTISDVEKGKGQGKEHEDKGATLANSIPKTLRLTHERQRNGNAKNDSLTKAVVDNLENSPSQTESERAKEDRPPLTRRKTLILPPIETSKDMLKSN</sequence>
<dbReference type="AlphaFoldDB" id="A0AAV4DY81"/>
<accession>A0AAV4DY81</accession>
<feature type="compositionally biased region" description="Basic and acidic residues" evidence="1">
    <location>
        <begin position="321"/>
        <end position="336"/>
    </location>
</feature>
<feature type="region of interest" description="Disordered" evidence="1">
    <location>
        <begin position="156"/>
        <end position="187"/>
    </location>
</feature>
<dbReference type="Proteomes" id="UP000735302">
    <property type="component" value="Unassembled WGS sequence"/>
</dbReference>
<feature type="compositionally biased region" description="Polar residues" evidence="1">
    <location>
        <begin position="215"/>
        <end position="239"/>
    </location>
</feature>
<dbReference type="EMBL" id="BLXT01008455">
    <property type="protein sequence ID" value="GFO49024.1"/>
    <property type="molecule type" value="Genomic_DNA"/>
</dbReference>
<feature type="compositionally biased region" description="Basic and acidic residues" evidence="1">
    <location>
        <begin position="380"/>
        <end position="390"/>
    </location>
</feature>
<comment type="caution">
    <text evidence="2">The sequence shown here is derived from an EMBL/GenBank/DDBJ whole genome shotgun (WGS) entry which is preliminary data.</text>
</comment>
<evidence type="ECO:0000313" key="3">
    <source>
        <dbReference type="Proteomes" id="UP000735302"/>
    </source>
</evidence>